<keyword evidence="3" id="KW-1185">Reference proteome</keyword>
<evidence type="ECO:0000313" key="3">
    <source>
        <dbReference type="Proteomes" id="UP000190626"/>
    </source>
</evidence>
<proteinExistence type="predicted"/>
<gene>
    <name evidence="2" type="ORF">BC351_15400</name>
</gene>
<dbReference type="Pfam" id="PF13314">
    <property type="entry name" value="DUF4083"/>
    <property type="match status" value="1"/>
</dbReference>
<name>A0A1V4HRQ4_9BACL</name>
<accession>A0A1V4HRQ4</accession>
<comment type="caution">
    <text evidence="2">The sequence shown here is derived from an EMBL/GenBank/DDBJ whole genome shotgun (WGS) entry which is preliminary data.</text>
</comment>
<feature type="transmembrane region" description="Helical" evidence="1">
    <location>
        <begin position="12"/>
        <end position="34"/>
    </location>
</feature>
<keyword evidence="1" id="KW-0812">Transmembrane</keyword>
<organism evidence="2 3">
    <name type="scientific">Paenibacillus ferrarius</name>
    <dbReference type="NCBI Taxonomy" id="1469647"/>
    <lineage>
        <taxon>Bacteria</taxon>
        <taxon>Bacillati</taxon>
        <taxon>Bacillota</taxon>
        <taxon>Bacilli</taxon>
        <taxon>Bacillales</taxon>
        <taxon>Paenibacillaceae</taxon>
        <taxon>Paenibacillus</taxon>
    </lineage>
</organism>
<keyword evidence="1" id="KW-0472">Membrane</keyword>
<dbReference type="OrthoDB" id="2665736at2"/>
<dbReference type="InterPro" id="IPR025143">
    <property type="entry name" value="DUF4083"/>
</dbReference>
<sequence>MAFSFSVITGLMQLISLLLIVLLVVALISGIRYFDWKKKNDVEMGKKLDKVIELLGKNRS</sequence>
<dbReference type="STRING" id="1469647.BC351_15400"/>
<reference evidence="3" key="1">
    <citation type="submission" date="2016-07" db="EMBL/GenBank/DDBJ databases">
        <authorList>
            <person name="Florea S."/>
            <person name="Webb J.S."/>
            <person name="Jaromczyk J."/>
            <person name="Schardl C.L."/>
        </authorList>
    </citation>
    <scope>NUCLEOTIDE SEQUENCE [LARGE SCALE GENOMIC DNA]</scope>
    <source>
        <strain evidence="3">CY1</strain>
    </source>
</reference>
<evidence type="ECO:0000256" key="1">
    <source>
        <dbReference type="SAM" id="Phobius"/>
    </source>
</evidence>
<evidence type="ECO:0008006" key="4">
    <source>
        <dbReference type="Google" id="ProtNLM"/>
    </source>
</evidence>
<dbReference type="AlphaFoldDB" id="A0A1V4HRQ4"/>
<dbReference type="Proteomes" id="UP000190626">
    <property type="component" value="Unassembled WGS sequence"/>
</dbReference>
<protein>
    <recommendedName>
        <fullName evidence="4">DUF4083 domain-containing protein</fullName>
    </recommendedName>
</protein>
<dbReference type="RefSeq" id="WP_079409330.1">
    <property type="nucleotide sequence ID" value="NZ_MBTG01000002.1"/>
</dbReference>
<keyword evidence="1" id="KW-1133">Transmembrane helix</keyword>
<dbReference type="EMBL" id="MBTG01000002">
    <property type="protein sequence ID" value="OPH61320.1"/>
    <property type="molecule type" value="Genomic_DNA"/>
</dbReference>
<evidence type="ECO:0000313" key="2">
    <source>
        <dbReference type="EMBL" id="OPH61320.1"/>
    </source>
</evidence>